<evidence type="ECO:0008006" key="5">
    <source>
        <dbReference type="Google" id="ProtNLM"/>
    </source>
</evidence>
<feature type="coiled-coil region" evidence="1">
    <location>
        <begin position="106"/>
        <end position="154"/>
    </location>
</feature>
<protein>
    <recommendedName>
        <fullName evidence="5">B box-type domain-containing protein</fullName>
    </recommendedName>
</protein>
<organism evidence="3 4">
    <name type="scientific">Adineta ricciae</name>
    <name type="common">Rotifer</name>
    <dbReference type="NCBI Taxonomy" id="249248"/>
    <lineage>
        <taxon>Eukaryota</taxon>
        <taxon>Metazoa</taxon>
        <taxon>Spiralia</taxon>
        <taxon>Gnathifera</taxon>
        <taxon>Rotifera</taxon>
        <taxon>Eurotatoria</taxon>
        <taxon>Bdelloidea</taxon>
        <taxon>Adinetida</taxon>
        <taxon>Adinetidae</taxon>
        <taxon>Adineta</taxon>
    </lineage>
</organism>
<reference evidence="3" key="1">
    <citation type="submission" date="2021-02" db="EMBL/GenBank/DDBJ databases">
        <authorList>
            <person name="Nowell W R."/>
        </authorList>
    </citation>
    <scope>NUCLEOTIDE SEQUENCE</scope>
</reference>
<evidence type="ECO:0000256" key="1">
    <source>
        <dbReference type="SAM" id="Coils"/>
    </source>
</evidence>
<proteinExistence type="predicted"/>
<dbReference type="Proteomes" id="UP000663828">
    <property type="component" value="Unassembled WGS sequence"/>
</dbReference>
<dbReference type="EMBL" id="CAJNOR010000028">
    <property type="protein sequence ID" value="CAF0762057.1"/>
    <property type="molecule type" value="Genomic_DNA"/>
</dbReference>
<dbReference type="AlphaFoldDB" id="A0A813Q510"/>
<gene>
    <name evidence="3" type="ORF">XAT740_LOCUS990</name>
</gene>
<feature type="compositionally biased region" description="Polar residues" evidence="2">
    <location>
        <begin position="214"/>
        <end position="239"/>
    </location>
</feature>
<sequence>MSFNRSNTCAICTALPSVSLCEGCQKKFCYNCFNKHRNDLSLELDDLFNRRNEVMEVINSQLNLDSLNVNPCFEKIDRWQNEMHAHIDRVTAAARDAVQKLTFEINSNIRNEFDEISKELQRQQKTNGYIESDLNRLRQQLIKLNDTAQQFHNKIHVDSSNSRNINWDTMLFVAMNKASHMAMASTSVPSSPNPNNSFNRSSHNTMSLSRHPYPSSTRTPNLYRTNSRTASLSTGSRSSTTYACIGCKTINHLRENGPSFCSVCHSPAPF</sequence>
<name>A0A813Q510_ADIRI</name>
<evidence type="ECO:0000256" key="2">
    <source>
        <dbReference type="SAM" id="MobiDB-lite"/>
    </source>
</evidence>
<keyword evidence="4" id="KW-1185">Reference proteome</keyword>
<keyword evidence="1" id="KW-0175">Coiled coil</keyword>
<comment type="caution">
    <text evidence="3">The sequence shown here is derived from an EMBL/GenBank/DDBJ whole genome shotgun (WGS) entry which is preliminary data.</text>
</comment>
<accession>A0A813Q510</accession>
<evidence type="ECO:0000313" key="4">
    <source>
        <dbReference type="Proteomes" id="UP000663828"/>
    </source>
</evidence>
<evidence type="ECO:0000313" key="3">
    <source>
        <dbReference type="EMBL" id="CAF0762057.1"/>
    </source>
</evidence>
<feature type="region of interest" description="Disordered" evidence="2">
    <location>
        <begin position="184"/>
        <end position="239"/>
    </location>
</feature>
<feature type="compositionally biased region" description="Low complexity" evidence="2">
    <location>
        <begin position="185"/>
        <end position="204"/>
    </location>
</feature>